<accession>A0AAE3KM92</accession>
<dbReference type="AlphaFoldDB" id="A0AAE3KM92"/>
<protein>
    <submittedName>
        <fullName evidence="1">Uncharacterized protein</fullName>
    </submittedName>
</protein>
<sequence>MTGQICWLPIGGPDTEKILHLRMYPSGQWKPYTAFPQYAVPDYPMAEGSKGWATYQKLIKSGWTLVNSPAPDRRQVILSY</sequence>
<comment type="caution">
    <text evidence="1">The sequence shown here is derived from an EMBL/GenBank/DDBJ whole genome shotgun (WGS) entry which is preliminary data.</text>
</comment>
<dbReference type="Proteomes" id="UP001204953">
    <property type="component" value="Unassembled WGS sequence"/>
</dbReference>
<dbReference type="EMBL" id="JAMZMM010000062">
    <property type="protein sequence ID" value="MCP2728566.1"/>
    <property type="molecule type" value="Genomic_DNA"/>
</dbReference>
<name>A0AAE3KM92_9CYAN</name>
<organism evidence="1 2">
    <name type="scientific">Limnofasciculus baicalensis BBK-W-15</name>
    <dbReference type="NCBI Taxonomy" id="2699891"/>
    <lineage>
        <taxon>Bacteria</taxon>
        <taxon>Bacillati</taxon>
        <taxon>Cyanobacteriota</taxon>
        <taxon>Cyanophyceae</taxon>
        <taxon>Coleofasciculales</taxon>
        <taxon>Coleofasciculaceae</taxon>
        <taxon>Limnofasciculus</taxon>
        <taxon>Limnofasciculus baicalensis</taxon>
    </lineage>
</organism>
<reference evidence="1" key="1">
    <citation type="submission" date="2022-06" db="EMBL/GenBank/DDBJ databases">
        <title>New cyanobacteria of genus Symplocastrum in benthos of Lake Baikal.</title>
        <authorList>
            <person name="Sorokovikova E."/>
            <person name="Tikhonova I."/>
            <person name="Krasnopeev A."/>
            <person name="Evseev P."/>
            <person name="Gladkikh A."/>
            <person name="Belykh O."/>
        </authorList>
    </citation>
    <scope>NUCLEOTIDE SEQUENCE</scope>
    <source>
        <strain evidence="1">BBK-W-15</strain>
    </source>
</reference>
<proteinExistence type="predicted"/>
<evidence type="ECO:0000313" key="2">
    <source>
        <dbReference type="Proteomes" id="UP001204953"/>
    </source>
</evidence>
<dbReference type="RefSeq" id="WP_254011360.1">
    <property type="nucleotide sequence ID" value="NZ_JAMZMM010000062.1"/>
</dbReference>
<keyword evidence="2" id="KW-1185">Reference proteome</keyword>
<gene>
    <name evidence="1" type="ORF">NJ959_08765</name>
</gene>
<evidence type="ECO:0000313" key="1">
    <source>
        <dbReference type="EMBL" id="MCP2728566.1"/>
    </source>
</evidence>